<dbReference type="RefSeq" id="WP_231250018.1">
    <property type="nucleotide sequence ID" value="NZ_BAAAMQ010000005.1"/>
</dbReference>
<reference evidence="2" key="1">
    <citation type="journal article" date="2019" name="Int. J. Syst. Evol. Microbiol.">
        <title>The Global Catalogue of Microorganisms (GCM) 10K type strain sequencing project: providing services to taxonomists for standard genome sequencing and annotation.</title>
        <authorList>
            <consortium name="The Broad Institute Genomics Platform"/>
            <consortium name="The Broad Institute Genome Sequencing Center for Infectious Disease"/>
            <person name="Wu L."/>
            <person name="Ma J."/>
        </authorList>
    </citation>
    <scope>NUCLEOTIDE SEQUENCE [LARGE SCALE GENOMIC DNA]</scope>
    <source>
        <strain evidence="2">JCM 13813</strain>
    </source>
</reference>
<gene>
    <name evidence="1" type="ORF">GCM10009726_06180</name>
</gene>
<dbReference type="Proteomes" id="UP001501161">
    <property type="component" value="Unassembled WGS sequence"/>
</dbReference>
<keyword evidence="2" id="KW-1185">Reference proteome</keyword>
<dbReference type="EMBL" id="BAAAMQ010000005">
    <property type="protein sequence ID" value="GAA2097573.1"/>
    <property type="molecule type" value="Genomic_DNA"/>
</dbReference>
<protein>
    <submittedName>
        <fullName evidence="1">Uncharacterized protein</fullName>
    </submittedName>
</protein>
<name>A0ABP5ICF3_9ACTN</name>
<comment type="caution">
    <text evidence="1">The sequence shown here is derived from an EMBL/GenBank/DDBJ whole genome shotgun (WGS) entry which is preliminary data.</text>
</comment>
<organism evidence="1 2">
    <name type="scientific">Nocardioides furvisabuli</name>
    <dbReference type="NCBI Taxonomy" id="375542"/>
    <lineage>
        <taxon>Bacteria</taxon>
        <taxon>Bacillati</taxon>
        <taxon>Actinomycetota</taxon>
        <taxon>Actinomycetes</taxon>
        <taxon>Propionibacteriales</taxon>
        <taxon>Nocardioidaceae</taxon>
        <taxon>Nocardioides</taxon>
    </lineage>
</organism>
<sequence length="150" mass="16876">MTTSIHTAIPLRSKELSEDNHLDTRPCPSWCWVATDNVNRYPHETDPDRITVARHTTGDPIDVRASLYGADQEKGDVVRSATLEVAIEQDGCEDPQIEVALRHYKRERRDNGLYSSVMHYDPDRLRLTVEDARELALVLTHLADVAGGKG</sequence>
<proteinExistence type="predicted"/>
<evidence type="ECO:0000313" key="1">
    <source>
        <dbReference type="EMBL" id="GAA2097573.1"/>
    </source>
</evidence>
<accession>A0ABP5ICF3</accession>
<evidence type="ECO:0000313" key="2">
    <source>
        <dbReference type="Proteomes" id="UP001501161"/>
    </source>
</evidence>